<proteinExistence type="predicted"/>
<accession>A0A5B7DMB9</accession>
<reference evidence="1 2" key="1">
    <citation type="submission" date="2019-05" db="EMBL/GenBank/DDBJ databases">
        <title>Another draft genome of Portunus trituberculatus and its Hox gene families provides insights of decapod evolution.</title>
        <authorList>
            <person name="Jeong J.-H."/>
            <person name="Song I."/>
            <person name="Kim S."/>
            <person name="Choi T."/>
            <person name="Kim D."/>
            <person name="Ryu S."/>
            <person name="Kim W."/>
        </authorList>
    </citation>
    <scope>NUCLEOTIDE SEQUENCE [LARGE SCALE GENOMIC DNA]</scope>
    <source>
        <tissue evidence="1">Muscle</tissue>
    </source>
</reference>
<evidence type="ECO:0000313" key="1">
    <source>
        <dbReference type="EMBL" id="MPC22126.1"/>
    </source>
</evidence>
<evidence type="ECO:0000313" key="2">
    <source>
        <dbReference type="Proteomes" id="UP000324222"/>
    </source>
</evidence>
<keyword evidence="2" id="KW-1185">Reference proteome</keyword>
<dbReference type="EMBL" id="VSRR010001053">
    <property type="protein sequence ID" value="MPC22126.1"/>
    <property type="molecule type" value="Genomic_DNA"/>
</dbReference>
<sequence>MHARASTFKTRRPIVLPLINILHPNWRAVRLSGVSHIRLPLLPVGQRDERPMSNSPGLNTSTYWHSGRCIAFVWFSVSLSVLWHARSSKSWGSTSPDILPASARPRPSIFDAGRALPGTIGVVSDSERLPIDWCSFPLTAGAVTHQRLLSVAAREQRHLFTLHPQGLPPEIQVHFMLPQVVHLKRACQLSVGDKHRQLLLASHADTGLHWSLERKTMACHSTQSLLRYLKSRCVHAVTPGECLLRPRIHQEAARFPIYPAIKLRRLPLLYRCNFFTSTVYVQTCLFPQCLPVAVELL</sequence>
<comment type="caution">
    <text evidence="1">The sequence shown here is derived from an EMBL/GenBank/DDBJ whole genome shotgun (WGS) entry which is preliminary data.</text>
</comment>
<name>A0A5B7DMB9_PORTR</name>
<organism evidence="1 2">
    <name type="scientific">Portunus trituberculatus</name>
    <name type="common">Swimming crab</name>
    <name type="synonym">Neptunus trituberculatus</name>
    <dbReference type="NCBI Taxonomy" id="210409"/>
    <lineage>
        <taxon>Eukaryota</taxon>
        <taxon>Metazoa</taxon>
        <taxon>Ecdysozoa</taxon>
        <taxon>Arthropoda</taxon>
        <taxon>Crustacea</taxon>
        <taxon>Multicrustacea</taxon>
        <taxon>Malacostraca</taxon>
        <taxon>Eumalacostraca</taxon>
        <taxon>Eucarida</taxon>
        <taxon>Decapoda</taxon>
        <taxon>Pleocyemata</taxon>
        <taxon>Brachyura</taxon>
        <taxon>Eubrachyura</taxon>
        <taxon>Portunoidea</taxon>
        <taxon>Portunidae</taxon>
        <taxon>Portuninae</taxon>
        <taxon>Portunus</taxon>
    </lineage>
</organism>
<protein>
    <submittedName>
        <fullName evidence="1">Uncharacterized protein</fullName>
    </submittedName>
</protein>
<dbReference type="AlphaFoldDB" id="A0A5B7DMB9"/>
<gene>
    <name evidence="1" type="ORF">E2C01_015133</name>
</gene>
<dbReference type="Proteomes" id="UP000324222">
    <property type="component" value="Unassembled WGS sequence"/>
</dbReference>